<dbReference type="EnsemblPlants" id="Bo9g108240.1">
    <property type="protein sequence ID" value="Bo9g108240.1"/>
    <property type="gene ID" value="Bo9g108240"/>
</dbReference>
<dbReference type="HOGENOM" id="CLU_2593105_0_0_1"/>
<dbReference type="AlphaFoldDB" id="A0A0D3EAD5"/>
<evidence type="ECO:0000313" key="1">
    <source>
        <dbReference type="EnsemblPlants" id="Bo9g108240.1"/>
    </source>
</evidence>
<name>A0A0D3EAD5_BRAOL</name>
<reference evidence="1 2" key="1">
    <citation type="journal article" date="2014" name="Genome Biol.">
        <title>Transcriptome and methylome profiling reveals relics of genome dominance in the mesopolyploid Brassica oleracea.</title>
        <authorList>
            <person name="Parkin I.A."/>
            <person name="Koh C."/>
            <person name="Tang H."/>
            <person name="Robinson S.J."/>
            <person name="Kagale S."/>
            <person name="Clarke W.E."/>
            <person name="Town C.D."/>
            <person name="Nixon J."/>
            <person name="Krishnakumar V."/>
            <person name="Bidwell S.L."/>
            <person name="Denoeud F."/>
            <person name="Belcram H."/>
            <person name="Links M.G."/>
            <person name="Just J."/>
            <person name="Clarke C."/>
            <person name="Bender T."/>
            <person name="Huebert T."/>
            <person name="Mason A.S."/>
            <person name="Pires J.C."/>
            <person name="Barker G."/>
            <person name="Moore J."/>
            <person name="Walley P.G."/>
            <person name="Manoli S."/>
            <person name="Batley J."/>
            <person name="Edwards D."/>
            <person name="Nelson M.N."/>
            <person name="Wang X."/>
            <person name="Paterson A.H."/>
            <person name="King G."/>
            <person name="Bancroft I."/>
            <person name="Chalhoub B."/>
            <person name="Sharpe A.G."/>
        </authorList>
    </citation>
    <scope>NUCLEOTIDE SEQUENCE</scope>
    <source>
        <strain evidence="1 2">cv. TO1000</strain>
    </source>
</reference>
<reference evidence="1" key="2">
    <citation type="submission" date="2015-03" db="UniProtKB">
        <authorList>
            <consortium name="EnsemblPlants"/>
        </authorList>
    </citation>
    <scope>IDENTIFICATION</scope>
</reference>
<dbReference type="Proteomes" id="UP000032141">
    <property type="component" value="Chromosome C9"/>
</dbReference>
<organism evidence="1 2">
    <name type="scientific">Brassica oleracea var. oleracea</name>
    <dbReference type="NCBI Taxonomy" id="109376"/>
    <lineage>
        <taxon>Eukaryota</taxon>
        <taxon>Viridiplantae</taxon>
        <taxon>Streptophyta</taxon>
        <taxon>Embryophyta</taxon>
        <taxon>Tracheophyta</taxon>
        <taxon>Spermatophyta</taxon>
        <taxon>Magnoliopsida</taxon>
        <taxon>eudicotyledons</taxon>
        <taxon>Gunneridae</taxon>
        <taxon>Pentapetalae</taxon>
        <taxon>rosids</taxon>
        <taxon>malvids</taxon>
        <taxon>Brassicales</taxon>
        <taxon>Brassicaceae</taxon>
        <taxon>Brassiceae</taxon>
        <taxon>Brassica</taxon>
    </lineage>
</organism>
<evidence type="ECO:0000313" key="2">
    <source>
        <dbReference type="Proteomes" id="UP000032141"/>
    </source>
</evidence>
<accession>A0A0D3EAD5</accession>
<keyword evidence="2" id="KW-1185">Reference proteome</keyword>
<proteinExistence type="predicted"/>
<sequence length="80" mass="9505">MIFFKSRNQIQSINQARREINHRPTKKHNNTISSILSSTQIGNKLFHHIRVKQITINQSVDQTRPNYHPFHIKQVLIIHI</sequence>
<dbReference type="Gramene" id="Bo9g108240.1">
    <property type="protein sequence ID" value="Bo9g108240.1"/>
    <property type="gene ID" value="Bo9g108240"/>
</dbReference>
<protein>
    <submittedName>
        <fullName evidence="1">Uncharacterized protein</fullName>
    </submittedName>
</protein>